<gene>
    <name evidence="1" type="ORF">FRE64_13340</name>
</gene>
<evidence type="ECO:0000313" key="2">
    <source>
        <dbReference type="Proteomes" id="UP000318453"/>
    </source>
</evidence>
<protein>
    <submittedName>
        <fullName evidence="1">Uncharacterized protein</fullName>
    </submittedName>
</protein>
<organism evidence="1 2">
    <name type="scientific">Euhalothece natronophila Z-M001</name>
    <dbReference type="NCBI Taxonomy" id="522448"/>
    <lineage>
        <taxon>Bacteria</taxon>
        <taxon>Bacillati</taxon>
        <taxon>Cyanobacteriota</taxon>
        <taxon>Cyanophyceae</taxon>
        <taxon>Oscillatoriophycideae</taxon>
        <taxon>Chroococcales</taxon>
        <taxon>Halothecacae</taxon>
        <taxon>Halothece cluster</taxon>
        <taxon>Euhalothece</taxon>
    </lineage>
</organism>
<proteinExistence type="predicted"/>
<keyword evidence="2" id="KW-1185">Reference proteome</keyword>
<name>A0A5B8NRY0_9CHRO</name>
<dbReference type="OrthoDB" id="2937408at2"/>
<dbReference type="Proteomes" id="UP000318453">
    <property type="component" value="Chromosome"/>
</dbReference>
<dbReference type="EMBL" id="CP042326">
    <property type="protein sequence ID" value="QDZ40840.1"/>
    <property type="molecule type" value="Genomic_DNA"/>
</dbReference>
<dbReference type="AlphaFoldDB" id="A0A5B8NRY0"/>
<sequence>MNYTTEERRKLAKANFEAAFSHLEDLMDHPEKISSIPDGAIVILPTENEWVNQQNEAIGTQWSKEENRPLYRTNYQPLG</sequence>
<reference evidence="1" key="1">
    <citation type="submission" date="2019-08" db="EMBL/GenBank/DDBJ databases">
        <title>Carotenoids and Carotenoid Binding Proteins in the Halophilic Cyanobacterium Euhalothece sp. ZM00.</title>
        <authorList>
            <person name="Cho S.M."/>
            <person name="Song J.Y."/>
            <person name="Park Y.-I."/>
        </authorList>
    </citation>
    <scope>NUCLEOTIDE SEQUENCE [LARGE SCALE GENOMIC DNA]</scope>
    <source>
        <strain evidence="1">Z-M001</strain>
    </source>
</reference>
<dbReference type="KEGG" id="enn:FRE64_13340"/>
<accession>A0A5B8NRY0</accession>
<evidence type="ECO:0000313" key="1">
    <source>
        <dbReference type="EMBL" id="QDZ40840.1"/>
    </source>
</evidence>